<dbReference type="CDD" id="cd00067">
    <property type="entry name" value="GAL4"/>
    <property type="match status" value="1"/>
</dbReference>
<dbReference type="PANTHER" id="PTHR31001:SF85">
    <property type="entry name" value="ZN(II)2CYS6 TRANSCRIPTION FACTOR (EUROFUNG)"/>
    <property type="match status" value="1"/>
</dbReference>
<evidence type="ECO:0000256" key="2">
    <source>
        <dbReference type="ARBA" id="ARBA00022723"/>
    </source>
</evidence>
<feature type="domain" description="Zn(2)-C6 fungal-type" evidence="8">
    <location>
        <begin position="17"/>
        <end position="46"/>
    </location>
</feature>
<dbReference type="EMBL" id="JAPDRK010000003">
    <property type="protein sequence ID" value="KAJ9614406.1"/>
    <property type="molecule type" value="Genomic_DNA"/>
</dbReference>
<dbReference type="InterPro" id="IPR036864">
    <property type="entry name" value="Zn2-C6_fun-type_DNA-bd_sf"/>
</dbReference>
<dbReference type="SMART" id="SM00906">
    <property type="entry name" value="Fungal_trans"/>
    <property type="match status" value="1"/>
</dbReference>
<dbReference type="SMART" id="SM00066">
    <property type="entry name" value="GAL4"/>
    <property type="match status" value="1"/>
</dbReference>
<keyword evidence="2" id="KW-0479">Metal-binding</keyword>
<evidence type="ECO:0000256" key="3">
    <source>
        <dbReference type="ARBA" id="ARBA00023015"/>
    </source>
</evidence>
<evidence type="ECO:0000259" key="8">
    <source>
        <dbReference type="PROSITE" id="PS50048"/>
    </source>
</evidence>
<dbReference type="Pfam" id="PF04082">
    <property type="entry name" value="Fungal_trans"/>
    <property type="match status" value="1"/>
</dbReference>
<proteinExistence type="predicted"/>
<gene>
    <name evidence="9" type="ORF">H2200_002542</name>
</gene>
<dbReference type="AlphaFoldDB" id="A0AA39CM80"/>
<name>A0AA39CM80_9EURO</name>
<protein>
    <recommendedName>
        <fullName evidence="8">Zn(2)-C6 fungal-type domain-containing protein</fullName>
    </recommendedName>
</protein>
<dbReference type="PANTHER" id="PTHR31001">
    <property type="entry name" value="UNCHARACTERIZED TRANSCRIPTIONAL REGULATORY PROTEIN"/>
    <property type="match status" value="1"/>
</dbReference>
<dbReference type="GO" id="GO:0006351">
    <property type="term" value="P:DNA-templated transcription"/>
    <property type="evidence" value="ECO:0007669"/>
    <property type="project" value="InterPro"/>
</dbReference>
<evidence type="ECO:0000256" key="1">
    <source>
        <dbReference type="ARBA" id="ARBA00004123"/>
    </source>
</evidence>
<dbReference type="InterPro" id="IPR050613">
    <property type="entry name" value="Sec_Metabolite_Reg"/>
</dbReference>
<dbReference type="Pfam" id="PF00172">
    <property type="entry name" value="Zn_clus"/>
    <property type="match status" value="1"/>
</dbReference>
<organism evidence="9 10">
    <name type="scientific">Cladophialophora chaetospira</name>
    <dbReference type="NCBI Taxonomy" id="386627"/>
    <lineage>
        <taxon>Eukaryota</taxon>
        <taxon>Fungi</taxon>
        <taxon>Dikarya</taxon>
        <taxon>Ascomycota</taxon>
        <taxon>Pezizomycotina</taxon>
        <taxon>Eurotiomycetes</taxon>
        <taxon>Chaetothyriomycetidae</taxon>
        <taxon>Chaetothyriales</taxon>
        <taxon>Herpotrichiellaceae</taxon>
        <taxon>Cladophialophora</taxon>
    </lineage>
</organism>
<dbReference type="Proteomes" id="UP001172673">
    <property type="component" value="Unassembled WGS sequence"/>
</dbReference>
<dbReference type="InterPro" id="IPR007219">
    <property type="entry name" value="XnlR_reg_dom"/>
</dbReference>
<keyword evidence="3" id="KW-0805">Transcription regulation</keyword>
<keyword evidence="10" id="KW-1185">Reference proteome</keyword>
<dbReference type="PROSITE" id="PS50048">
    <property type="entry name" value="ZN2_CY6_FUNGAL_2"/>
    <property type="match status" value="1"/>
</dbReference>
<dbReference type="GO" id="GO:0000981">
    <property type="term" value="F:DNA-binding transcription factor activity, RNA polymerase II-specific"/>
    <property type="evidence" value="ECO:0007669"/>
    <property type="project" value="InterPro"/>
</dbReference>
<feature type="compositionally biased region" description="Polar residues" evidence="7">
    <location>
        <begin position="102"/>
        <end position="114"/>
    </location>
</feature>
<sequence>MSTGAGMDEQRPSKAFSCIRCFERKVKCDKQIPCSNCAKSKVECIFRTPPAPRRRKKRTQEDLLLARLKKCEELLKSNGIDVDGADTLARTASSPAKPDSPPQTNSQISPTVSTGTGMVYDVPSFASPEIQRTGRLITDNGKSRFIENNLWASLSDELQEPQHELIAEYSEDDDDDIGTPIEETPDFILGYTPTSSSVQHLHPSPQNIFVLWQIYLDNMNPMTKFIHYPSFQKTLTQACTQLDNLPRGLEALLFAIYAGAVYTIDDDECEMKLGEPRKILLARYRHATRKALARARFMNTSELVVLQALCIYLFSMRESYDSRTNWTLAGVANRIAQGMGLHRDGSTLGLSIFETEMRRRLWWQLFVLEGRSAELSGSGRFVDFSLSDNLAPVNVNDEDLFPEMTEPPVPQTRPTEMISCLLRIEFGMFFKEKHRQKSTVDLENLRLTEPWKSSLEERDFILNEFEQRIEDKFLRYCDPSVPIQFMSIIIGRGAVNMMRLMAHHPRKWGLQEKLPPAEREYLWKVSTKLLEGLNMAHSSRQLRRFMWHTRVHFVWQALIFVLNELRESTLGPEVDKAWQEIEEIYRHHSHFITEYKKAIHVAVGSLCLKAYAAREKALRVSTNGVFPKVIPEFIQQLRDQRETGPLRQFVATEAAPTKNVALPESSSATAPGDAANNDGQFTTTMGWENNQQPIQQGYESFYPMNNTMYGLTSANDQLPLPPFQPATFPLLGENNLFAPEPSLAHDLALSDVQLDWAQWDLIMQDMGDAPS</sequence>
<keyword evidence="6" id="KW-0539">Nucleus</keyword>
<dbReference type="Gene3D" id="4.10.240.10">
    <property type="entry name" value="Zn(2)-C6 fungal-type DNA-binding domain"/>
    <property type="match status" value="1"/>
</dbReference>
<reference evidence="9" key="1">
    <citation type="submission" date="2022-10" db="EMBL/GenBank/DDBJ databases">
        <title>Culturing micro-colonial fungi from biological soil crusts in the Mojave desert and describing Neophaeococcomyces mojavensis, and introducing the new genera and species Taxawa tesnikishii.</title>
        <authorList>
            <person name="Kurbessoian T."/>
            <person name="Stajich J.E."/>
        </authorList>
    </citation>
    <scope>NUCLEOTIDE SEQUENCE</scope>
    <source>
        <strain evidence="9">TK_41</strain>
    </source>
</reference>
<evidence type="ECO:0000313" key="10">
    <source>
        <dbReference type="Proteomes" id="UP001172673"/>
    </source>
</evidence>
<dbReference type="GO" id="GO:0005634">
    <property type="term" value="C:nucleus"/>
    <property type="evidence" value="ECO:0007669"/>
    <property type="project" value="UniProtKB-SubCell"/>
</dbReference>
<evidence type="ECO:0000256" key="5">
    <source>
        <dbReference type="ARBA" id="ARBA00023163"/>
    </source>
</evidence>
<keyword evidence="5" id="KW-0804">Transcription</keyword>
<comment type="caution">
    <text evidence="9">The sequence shown here is derived from an EMBL/GenBank/DDBJ whole genome shotgun (WGS) entry which is preliminary data.</text>
</comment>
<dbReference type="SUPFAM" id="SSF57701">
    <property type="entry name" value="Zn2/Cys6 DNA-binding domain"/>
    <property type="match status" value="1"/>
</dbReference>
<evidence type="ECO:0000256" key="6">
    <source>
        <dbReference type="ARBA" id="ARBA00023242"/>
    </source>
</evidence>
<evidence type="ECO:0000256" key="4">
    <source>
        <dbReference type="ARBA" id="ARBA00023125"/>
    </source>
</evidence>
<feature type="region of interest" description="Disordered" evidence="7">
    <location>
        <begin position="90"/>
        <end position="114"/>
    </location>
</feature>
<evidence type="ECO:0000256" key="7">
    <source>
        <dbReference type="SAM" id="MobiDB-lite"/>
    </source>
</evidence>
<dbReference type="GO" id="GO:0003677">
    <property type="term" value="F:DNA binding"/>
    <property type="evidence" value="ECO:0007669"/>
    <property type="project" value="UniProtKB-KW"/>
</dbReference>
<accession>A0AA39CM80</accession>
<dbReference type="InterPro" id="IPR001138">
    <property type="entry name" value="Zn2Cys6_DnaBD"/>
</dbReference>
<keyword evidence="4" id="KW-0238">DNA-binding</keyword>
<dbReference type="CDD" id="cd12148">
    <property type="entry name" value="fungal_TF_MHR"/>
    <property type="match status" value="1"/>
</dbReference>
<evidence type="ECO:0000313" key="9">
    <source>
        <dbReference type="EMBL" id="KAJ9614406.1"/>
    </source>
</evidence>
<comment type="subcellular location">
    <subcellularLocation>
        <location evidence="1">Nucleus</location>
    </subcellularLocation>
</comment>
<dbReference type="GO" id="GO:0008270">
    <property type="term" value="F:zinc ion binding"/>
    <property type="evidence" value="ECO:0007669"/>
    <property type="project" value="InterPro"/>
</dbReference>